<dbReference type="Proteomes" id="UP000074825">
    <property type="component" value="Unassembled WGS sequence"/>
</dbReference>
<sequence length="203" mass="23700">MTLTTIKNDIKVFGKKKLEYMRGYIAMQEDFQDKLQKQLIGKVYAEQELLKYKKEGENYSQNTAQLLYQQLEKEKNAELANHKSKEEPITADDAAELSLLSSIKLTVAEMREYLEKYKNKPLALRKLEDIMDNDTTLAYIEIDMEQFNQKQRLEKIVHFLDRKINYFHGGLLINGDKIDLVQHETIVEGSLEAMDAELQNYLA</sequence>
<proteinExistence type="predicted"/>
<name>A0A0Z8BVN0_STRSU</name>
<dbReference type="EMBL" id="FIIF01000001">
    <property type="protein sequence ID" value="CYV43675.1"/>
    <property type="molecule type" value="Genomic_DNA"/>
</dbReference>
<dbReference type="RefSeq" id="WP_024405995.1">
    <property type="nucleotide sequence ID" value="NZ_CAMUSF010000001.1"/>
</dbReference>
<dbReference type="AlphaFoldDB" id="A0A0Z8BVN0"/>
<reference evidence="1 2" key="1">
    <citation type="submission" date="2016-02" db="EMBL/GenBank/DDBJ databases">
        <authorList>
            <consortium name="Pathogen Informatics"/>
        </authorList>
    </citation>
    <scope>NUCLEOTIDE SEQUENCE [LARGE SCALE GENOMIC DNA]</scope>
    <source>
        <strain evidence="1 2">LSS82</strain>
    </source>
</reference>
<organism evidence="1 2">
    <name type="scientific">Streptococcus suis</name>
    <dbReference type="NCBI Taxonomy" id="1307"/>
    <lineage>
        <taxon>Bacteria</taxon>
        <taxon>Bacillati</taxon>
        <taxon>Bacillota</taxon>
        <taxon>Bacilli</taxon>
        <taxon>Lactobacillales</taxon>
        <taxon>Streptococcaceae</taxon>
        <taxon>Streptococcus</taxon>
    </lineage>
</organism>
<accession>A0A0Z8BVN0</accession>
<gene>
    <name evidence="1" type="ORF">ERS132444_00206</name>
</gene>
<evidence type="ECO:0000313" key="2">
    <source>
        <dbReference type="Proteomes" id="UP000074825"/>
    </source>
</evidence>
<evidence type="ECO:0000313" key="1">
    <source>
        <dbReference type="EMBL" id="CYV43675.1"/>
    </source>
</evidence>
<protein>
    <submittedName>
        <fullName evidence="1">Uncharacterized protein</fullName>
    </submittedName>
</protein>